<dbReference type="Proteomes" id="UP001152803">
    <property type="component" value="Unassembled WGS sequence"/>
</dbReference>
<proteinExistence type="predicted"/>
<evidence type="ECO:0000256" key="1">
    <source>
        <dbReference type="SAM" id="MobiDB-lite"/>
    </source>
</evidence>
<evidence type="ECO:0000313" key="3">
    <source>
        <dbReference type="Proteomes" id="UP001152803"/>
    </source>
</evidence>
<gene>
    <name evidence="2" type="ORF">COCON_G00085270</name>
</gene>
<comment type="caution">
    <text evidence="2">The sequence shown here is derived from an EMBL/GenBank/DDBJ whole genome shotgun (WGS) entry which is preliminary data.</text>
</comment>
<dbReference type="AlphaFoldDB" id="A0A9Q1DQJ1"/>
<protein>
    <submittedName>
        <fullName evidence="2">Uncharacterized protein</fullName>
    </submittedName>
</protein>
<sequence length="138" mass="15422">CSARLKQIPADTAARKTWSSGAGLCHVTGCTGATLQVRLYRGDSTGETLQVRLYGGDSTGSHPEARGDKMEDQETRWRIRKQDGGSGNKMEDQETRWRIRKQDGGCTTTKLQCIWQIRFFPSRVLMIFMVMFSEGSVG</sequence>
<reference evidence="2" key="1">
    <citation type="journal article" date="2023" name="Science">
        <title>Genome structures resolve the early diversification of teleost fishes.</title>
        <authorList>
            <person name="Parey E."/>
            <person name="Louis A."/>
            <person name="Montfort J."/>
            <person name="Bouchez O."/>
            <person name="Roques C."/>
            <person name="Iampietro C."/>
            <person name="Lluch J."/>
            <person name="Castinel A."/>
            <person name="Donnadieu C."/>
            <person name="Desvignes T."/>
            <person name="Floi Bucao C."/>
            <person name="Jouanno E."/>
            <person name="Wen M."/>
            <person name="Mejri S."/>
            <person name="Dirks R."/>
            <person name="Jansen H."/>
            <person name="Henkel C."/>
            <person name="Chen W.J."/>
            <person name="Zahm M."/>
            <person name="Cabau C."/>
            <person name="Klopp C."/>
            <person name="Thompson A.W."/>
            <person name="Robinson-Rechavi M."/>
            <person name="Braasch I."/>
            <person name="Lecointre G."/>
            <person name="Bobe J."/>
            <person name="Postlethwait J.H."/>
            <person name="Berthelot C."/>
            <person name="Roest Crollius H."/>
            <person name="Guiguen Y."/>
        </authorList>
    </citation>
    <scope>NUCLEOTIDE SEQUENCE</scope>
    <source>
        <strain evidence="2">Concon-B</strain>
    </source>
</reference>
<feature type="region of interest" description="Disordered" evidence="1">
    <location>
        <begin position="53"/>
        <end position="94"/>
    </location>
</feature>
<organism evidence="2 3">
    <name type="scientific">Conger conger</name>
    <name type="common">Conger eel</name>
    <name type="synonym">Muraena conger</name>
    <dbReference type="NCBI Taxonomy" id="82655"/>
    <lineage>
        <taxon>Eukaryota</taxon>
        <taxon>Metazoa</taxon>
        <taxon>Chordata</taxon>
        <taxon>Craniata</taxon>
        <taxon>Vertebrata</taxon>
        <taxon>Euteleostomi</taxon>
        <taxon>Actinopterygii</taxon>
        <taxon>Neopterygii</taxon>
        <taxon>Teleostei</taxon>
        <taxon>Anguilliformes</taxon>
        <taxon>Congridae</taxon>
        <taxon>Conger</taxon>
    </lineage>
</organism>
<feature type="non-terminal residue" evidence="2">
    <location>
        <position position="138"/>
    </location>
</feature>
<feature type="compositionally biased region" description="Basic and acidic residues" evidence="1">
    <location>
        <begin position="63"/>
        <end position="94"/>
    </location>
</feature>
<evidence type="ECO:0000313" key="2">
    <source>
        <dbReference type="EMBL" id="KAJ8276775.1"/>
    </source>
</evidence>
<accession>A0A9Q1DQJ1</accession>
<keyword evidence="3" id="KW-1185">Reference proteome</keyword>
<dbReference type="EMBL" id="JAFJMO010000005">
    <property type="protein sequence ID" value="KAJ8276775.1"/>
    <property type="molecule type" value="Genomic_DNA"/>
</dbReference>
<name>A0A9Q1DQJ1_CONCO</name>